<keyword evidence="2" id="KW-0732">Signal</keyword>
<dbReference type="Proteomes" id="UP001280121">
    <property type="component" value="Unassembled WGS sequence"/>
</dbReference>
<name>A0AAD9XDK3_9ROSI</name>
<evidence type="ECO:0000256" key="2">
    <source>
        <dbReference type="SAM" id="SignalP"/>
    </source>
</evidence>
<protein>
    <submittedName>
        <fullName evidence="3">Uncharacterized protein</fullName>
    </submittedName>
</protein>
<keyword evidence="4" id="KW-1185">Reference proteome</keyword>
<reference evidence="3" key="1">
    <citation type="journal article" date="2023" name="Plant J.">
        <title>Genome sequences and population genomics provide insights into the demographic history, inbreeding, and mutation load of two 'living fossil' tree species of Dipteronia.</title>
        <authorList>
            <person name="Feng Y."/>
            <person name="Comes H.P."/>
            <person name="Chen J."/>
            <person name="Zhu S."/>
            <person name="Lu R."/>
            <person name="Zhang X."/>
            <person name="Li P."/>
            <person name="Qiu J."/>
            <person name="Olsen K.M."/>
            <person name="Qiu Y."/>
        </authorList>
    </citation>
    <scope>NUCLEOTIDE SEQUENCE</scope>
    <source>
        <strain evidence="3">KIB01</strain>
    </source>
</reference>
<dbReference type="PANTHER" id="PTHR34724">
    <property type="entry name" value="OS12G0596101 PROTEIN"/>
    <property type="match status" value="1"/>
</dbReference>
<gene>
    <name evidence="3" type="ORF">Ddye_010389</name>
</gene>
<comment type="caution">
    <text evidence="3">The sequence shown here is derived from an EMBL/GenBank/DDBJ whole genome shotgun (WGS) entry which is preliminary data.</text>
</comment>
<dbReference type="PANTHER" id="PTHR34724:SF2">
    <property type="entry name" value="OS12G0596101 PROTEIN"/>
    <property type="match status" value="1"/>
</dbReference>
<sequence length="87" mass="9389">MVWTVMMLRVTTMAYLVDCKQCGKYSWGGCGQHLATVYAGIEEGKHCMCRSWPGVVIPTDSTPTQHQPSSTSTTTTGISSSTQLPSS</sequence>
<proteinExistence type="predicted"/>
<organism evidence="3 4">
    <name type="scientific">Dipteronia dyeriana</name>
    <dbReference type="NCBI Taxonomy" id="168575"/>
    <lineage>
        <taxon>Eukaryota</taxon>
        <taxon>Viridiplantae</taxon>
        <taxon>Streptophyta</taxon>
        <taxon>Embryophyta</taxon>
        <taxon>Tracheophyta</taxon>
        <taxon>Spermatophyta</taxon>
        <taxon>Magnoliopsida</taxon>
        <taxon>eudicotyledons</taxon>
        <taxon>Gunneridae</taxon>
        <taxon>Pentapetalae</taxon>
        <taxon>rosids</taxon>
        <taxon>malvids</taxon>
        <taxon>Sapindales</taxon>
        <taxon>Sapindaceae</taxon>
        <taxon>Hippocastanoideae</taxon>
        <taxon>Acereae</taxon>
        <taxon>Dipteronia</taxon>
    </lineage>
</organism>
<dbReference type="EMBL" id="JANJYI010000003">
    <property type="protein sequence ID" value="KAK2657337.1"/>
    <property type="molecule type" value="Genomic_DNA"/>
</dbReference>
<evidence type="ECO:0000313" key="4">
    <source>
        <dbReference type="Proteomes" id="UP001280121"/>
    </source>
</evidence>
<evidence type="ECO:0000256" key="1">
    <source>
        <dbReference type="SAM" id="MobiDB-lite"/>
    </source>
</evidence>
<dbReference type="AlphaFoldDB" id="A0AAD9XDK3"/>
<accession>A0AAD9XDK3</accession>
<feature type="region of interest" description="Disordered" evidence="1">
    <location>
        <begin position="59"/>
        <end position="87"/>
    </location>
</feature>
<evidence type="ECO:0000313" key="3">
    <source>
        <dbReference type="EMBL" id="KAK2657337.1"/>
    </source>
</evidence>
<feature type="signal peptide" evidence="2">
    <location>
        <begin position="1"/>
        <end position="19"/>
    </location>
</feature>
<feature type="chain" id="PRO_5041951054" evidence="2">
    <location>
        <begin position="20"/>
        <end position="87"/>
    </location>
</feature>